<reference evidence="8" key="1">
    <citation type="submission" date="2011-05" db="EMBL/GenBank/DDBJ databases">
        <title>The Genome Sequence of Fusobacterium sp. 11_3_2.</title>
        <authorList>
            <consortium name="The Broad Institute Genome Sequencing Platform"/>
            <person name="Earl A."/>
            <person name="Ward D."/>
            <person name="Feldgarden M."/>
            <person name="Gevers D."/>
            <person name="Sibley C.D."/>
            <person name="White A.P."/>
            <person name="Crowley S."/>
            <person name="Surette M."/>
            <person name="Strauss J.C."/>
            <person name="Ambrose C.E."/>
            <person name="Allen-Vercoe E."/>
            <person name="Young S.K."/>
            <person name="Zeng Q."/>
            <person name="Gargeya S."/>
            <person name="Fitzgerald M."/>
            <person name="Haas B."/>
            <person name="Abouelleil A."/>
            <person name="Alvarado L."/>
            <person name="Arachchi H.M."/>
            <person name="Berlin A."/>
            <person name="Brown A."/>
            <person name="Chapman S.B."/>
            <person name="Chen Z."/>
            <person name="Dunbar C."/>
            <person name="Freedman E."/>
            <person name="Gearin G."/>
            <person name="Gellesch M."/>
            <person name="Goldberg J."/>
            <person name="Griggs A."/>
            <person name="Gujja S."/>
            <person name="Heiman D."/>
            <person name="Howarth C."/>
            <person name="Larson L."/>
            <person name="Lui A."/>
            <person name="MacDonald P.J.P."/>
            <person name="Mehta T."/>
            <person name="Montmayeur A."/>
            <person name="Murphy C."/>
            <person name="Neiman D."/>
            <person name="Pearson M."/>
            <person name="Priest M."/>
            <person name="Roberts A."/>
            <person name="Saif S."/>
            <person name="Shea T."/>
            <person name="Shenoy N."/>
            <person name="Sisk P."/>
            <person name="Stolte C."/>
            <person name="Sykes S."/>
            <person name="Wortman J."/>
            <person name="Nusbaum C."/>
            <person name="Birren B."/>
        </authorList>
    </citation>
    <scope>NUCLEOTIDE SEQUENCE [LARGE SCALE GENOMIC DNA]</scope>
    <source>
        <strain evidence="8">11_3_2</strain>
    </source>
</reference>
<dbReference type="HOGENOM" id="CLU_019738_0_0_0"/>
<dbReference type="GO" id="GO:0016020">
    <property type="term" value="C:membrane"/>
    <property type="evidence" value="ECO:0007669"/>
    <property type="project" value="UniProtKB-SubCell"/>
</dbReference>
<proteinExistence type="predicted"/>
<dbReference type="EMBL" id="ACUO01000006">
    <property type="protein sequence ID" value="EGN63930.1"/>
    <property type="molecule type" value="Genomic_DNA"/>
</dbReference>
<dbReference type="GO" id="GO:0005525">
    <property type="term" value="F:GTP binding"/>
    <property type="evidence" value="ECO:0007669"/>
    <property type="project" value="UniProtKB-KW"/>
</dbReference>
<dbReference type="InterPro" id="IPR045063">
    <property type="entry name" value="Dynamin_N"/>
</dbReference>
<accession>F7KXE7</accession>
<dbReference type="RefSeq" id="WP_008691688.1">
    <property type="nucleotide sequence ID" value="NZ_GL945391.1"/>
</dbReference>
<evidence type="ECO:0000256" key="3">
    <source>
        <dbReference type="ARBA" id="ARBA00022801"/>
    </source>
</evidence>
<evidence type="ECO:0000256" key="5">
    <source>
        <dbReference type="ARBA" id="ARBA00023136"/>
    </source>
</evidence>
<evidence type="ECO:0000256" key="1">
    <source>
        <dbReference type="ARBA" id="ARBA00004370"/>
    </source>
</evidence>
<evidence type="ECO:0000256" key="2">
    <source>
        <dbReference type="ARBA" id="ARBA00022741"/>
    </source>
</evidence>
<keyword evidence="6" id="KW-0175">Coiled coil</keyword>
<dbReference type="InterPro" id="IPR027094">
    <property type="entry name" value="Mitofusin_fam"/>
</dbReference>
<dbReference type="PANTHER" id="PTHR10465:SF0">
    <property type="entry name" value="SARCALUMENIN"/>
    <property type="match status" value="1"/>
</dbReference>
<dbReference type="GO" id="GO:0003924">
    <property type="term" value="F:GTPase activity"/>
    <property type="evidence" value="ECO:0007669"/>
    <property type="project" value="InterPro"/>
</dbReference>
<organism evidence="8 9">
    <name type="scientific">Fusobacterium animalis 11_3_2</name>
    <dbReference type="NCBI Taxonomy" id="457403"/>
    <lineage>
        <taxon>Bacteria</taxon>
        <taxon>Fusobacteriati</taxon>
        <taxon>Fusobacteriota</taxon>
        <taxon>Fusobacteriia</taxon>
        <taxon>Fusobacteriales</taxon>
        <taxon>Fusobacteriaceae</taxon>
        <taxon>Fusobacterium</taxon>
    </lineage>
</organism>
<dbReference type="Gene3D" id="3.40.50.300">
    <property type="entry name" value="P-loop containing nucleotide triphosphate hydrolases"/>
    <property type="match status" value="1"/>
</dbReference>
<evidence type="ECO:0000256" key="4">
    <source>
        <dbReference type="ARBA" id="ARBA00023134"/>
    </source>
</evidence>
<evidence type="ECO:0000313" key="9">
    <source>
        <dbReference type="Proteomes" id="UP000004160"/>
    </source>
</evidence>
<keyword evidence="4" id="KW-0342">GTP-binding</keyword>
<feature type="coiled-coil region" evidence="6">
    <location>
        <begin position="739"/>
        <end position="783"/>
    </location>
</feature>
<dbReference type="Proteomes" id="UP000004160">
    <property type="component" value="Unassembled WGS sequence"/>
</dbReference>
<dbReference type="PANTHER" id="PTHR10465">
    <property type="entry name" value="TRANSMEMBRANE GTPASE FZO1"/>
    <property type="match status" value="1"/>
</dbReference>
<dbReference type="AlphaFoldDB" id="F7KXE7"/>
<keyword evidence="2" id="KW-0547">Nucleotide-binding</keyword>
<dbReference type="PATRIC" id="fig|457403.8.peg.267"/>
<protein>
    <recommendedName>
        <fullName evidence="7">Dynamin N-terminal domain-containing protein</fullName>
    </recommendedName>
</protein>
<feature type="coiled-coil region" evidence="6">
    <location>
        <begin position="130"/>
        <end position="164"/>
    </location>
</feature>
<keyword evidence="3" id="KW-0378">Hydrolase</keyword>
<name>F7KXE7_9FUSO</name>
<comment type="subcellular location">
    <subcellularLocation>
        <location evidence="1">Membrane</location>
    </subcellularLocation>
</comment>
<gene>
    <name evidence="8" type="ORF">HMPREF0401_00268</name>
</gene>
<sequence>MKMKEVKIKHNPYTLETKFEVDGKEIPENSKIQSIIFSDGNRYDDKVDRKRFQVIVSKIPQVIMEELNYTDFDITFHGTKLDYQDLEFELKKKSEETKNKRDKFTFKLKHIPAKESFEKINELDGIYKNLKDLSRKYSFQDLNIKSLEKQYEKAKNEKTEVNIVAIMSAGKSTLINSLLGKELLTTNSQACTAKVMEIIDNDDSTFTAIAKDIFGKPITTFSNVTAENIKEMNNNPDIKKVEINGNIPFVDTTESSLALLDSPGTNYTGDSTHKEATLKMIKDSPKVLVLFIIDASNASTNDQRELFEAISESMNGEEDKQLKERFLFVINKIDSTFRDIGMNPGHHLQDIINKIVEPLKEFGIESPNIFPVSAEIAFNIRNINNIFILDRDTIQAKMKFMNMNEEFHLEKYSKLPSMNKEKIDKELKEAIEKNDIEKQALIHSGIRNLEEAINVFVTKYSRPAKVNSLQMAIKKNIEDAKSITETIEAIPLGEENLKKYNEKIEILKNKLSSKEANREFKEKINKLDVTEKLNKGLEELKGSIEFNIFEFRERLPKEIKIDKINENLLEFKNMMLTYQSYFEKKTKELLKINVEETSRQLLKEYINKLNKISEEVNIKEINLSSYINSEINLLKSSINEEQILESKQTRTEYYSDYEWREKKWYNPGRYIFGKDYRVEVTKSIEIEFIKKEEFFEQLLTSIRKDLNNTIDDIKKFGERSAKEIKEEFSNRFDEVDNILLNISRDLEKITKNREELFRKQEEAKKIKTEIERIKKELDKILEI</sequence>
<evidence type="ECO:0000256" key="6">
    <source>
        <dbReference type="SAM" id="Coils"/>
    </source>
</evidence>
<keyword evidence="9" id="KW-1185">Reference proteome</keyword>
<dbReference type="InterPro" id="IPR027417">
    <property type="entry name" value="P-loop_NTPase"/>
</dbReference>
<comment type="caution">
    <text evidence="8">The sequence shown here is derived from an EMBL/GenBank/DDBJ whole genome shotgun (WGS) entry which is preliminary data.</text>
</comment>
<dbReference type="SUPFAM" id="SSF52540">
    <property type="entry name" value="P-loop containing nucleoside triphosphate hydrolases"/>
    <property type="match status" value="1"/>
</dbReference>
<evidence type="ECO:0000259" key="7">
    <source>
        <dbReference type="Pfam" id="PF00350"/>
    </source>
</evidence>
<dbReference type="GO" id="GO:0008053">
    <property type="term" value="P:mitochondrial fusion"/>
    <property type="evidence" value="ECO:0007669"/>
    <property type="project" value="TreeGrafter"/>
</dbReference>
<feature type="coiled-coil region" evidence="6">
    <location>
        <begin position="490"/>
        <end position="524"/>
    </location>
</feature>
<keyword evidence="5" id="KW-0472">Membrane</keyword>
<evidence type="ECO:0000313" key="8">
    <source>
        <dbReference type="EMBL" id="EGN63930.1"/>
    </source>
</evidence>
<dbReference type="Pfam" id="PF00350">
    <property type="entry name" value="Dynamin_N"/>
    <property type="match status" value="1"/>
</dbReference>
<feature type="domain" description="Dynamin N-terminal" evidence="7">
    <location>
        <begin position="167"/>
        <end position="332"/>
    </location>
</feature>